<dbReference type="Proteomes" id="UP000814033">
    <property type="component" value="Unassembled WGS sequence"/>
</dbReference>
<keyword evidence="2" id="KW-1185">Reference proteome</keyword>
<name>A0ACB8RL65_9AGAM</name>
<organism evidence="1 2">
    <name type="scientific">Auriscalpium vulgare</name>
    <dbReference type="NCBI Taxonomy" id="40419"/>
    <lineage>
        <taxon>Eukaryota</taxon>
        <taxon>Fungi</taxon>
        <taxon>Dikarya</taxon>
        <taxon>Basidiomycota</taxon>
        <taxon>Agaricomycotina</taxon>
        <taxon>Agaricomycetes</taxon>
        <taxon>Russulales</taxon>
        <taxon>Auriscalpiaceae</taxon>
        <taxon>Auriscalpium</taxon>
    </lineage>
</organism>
<evidence type="ECO:0000313" key="2">
    <source>
        <dbReference type="Proteomes" id="UP000814033"/>
    </source>
</evidence>
<comment type="caution">
    <text evidence="1">The sequence shown here is derived from an EMBL/GenBank/DDBJ whole genome shotgun (WGS) entry which is preliminary data.</text>
</comment>
<evidence type="ECO:0000313" key="1">
    <source>
        <dbReference type="EMBL" id="KAI0044627.1"/>
    </source>
</evidence>
<reference evidence="1" key="1">
    <citation type="submission" date="2021-02" db="EMBL/GenBank/DDBJ databases">
        <authorList>
            <consortium name="DOE Joint Genome Institute"/>
            <person name="Ahrendt S."/>
            <person name="Looney B.P."/>
            <person name="Miyauchi S."/>
            <person name="Morin E."/>
            <person name="Drula E."/>
            <person name="Courty P.E."/>
            <person name="Chicoki N."/>
            <person name="Fauchery L."/>
            <person name="Kohler A."/>
            <person name="Kuo A."/>
            <person name="Labutti K."/>
            <person name="Pangilinan J."/>
            <person name="Lipzen A."/>
            <person name="Riley R."/>
            <person name="Andreopoulos W."/>
            <person name="He G."/>
            <person name="Johnson J."/>
            <person name="Barry K.W."/>
            <person name="Grigoriev I.V."/>
            <person name="Nagy L."/>
            <person name="Hibbett D."/>
            <person name="Henrissat B."/>
            <person name="Matheny P.B."/>
            <person name="Labbe J."/>
            <person name="Martin F."/>
        </authorList>
    </citation>
    <scope>NUCLEOTIDE SEQUENCE</scope>
    <source>
        <strain evidence="1">FP105234-sp</strain>
    </source>
</reference>
<protein>
    <submittedName>
        <fullName evidence="1">Uncharacterized protein</fullName>
    </submittedName>
</protein>
<gene>
    <name evidence="1" type="ORF">FA95DRAFT_1496728</name>
</gene>
<dbReference type="EMBL" id="MU275976">
    <property type="protein sequence ID" value="KAI0044627.1"/>
    <property type="molecule type" value="Genomic_DNA"/>
</dbReference>
<accession>A0ACB8RL65</accession>
<proteinExistence type="predicted"/>
<reference evidence="1" key="2">
    <citation type="journal article" date="2022" name="New Phytol.">
        <title>Evolutionary transition to the ectomycorrhizal habit in the genomes of a hyperdiverse lineage of mushroom-forming fungi.</title>
        <authorList>
            <person name="Looney B."/>
            <person name="Miyauchi S."/>
            <person name="Morin E."/>
            <person name="Drula E."/>
            <person name="Courty P.E."/>
            <person name="Kohler A."/>
            <person name="Kuo A."/>
            <person name="LaButti K."/>
            <person name="Pangilinan J."/>
            <person name="Lipzen A."/>
            <person name="Riley R."/>
            <person name="Andreopoulos W."/>
            <person name="He G."/>
            <person name="Johnson J."/>
            <person name="Nolan M."/>
            <person name="Tritt A."/>
            <person name="Barry K.W."/>
            <person name="Grigoriev I.V."/>
            <person name="Nagy L.G."/>
            <person name="Hibbett D."/>
            <person name="Henrissat B."/>
            <person name="Matheny P.B."/>
            <person name="Labbe J."/>
            <person name="Martin F.M."/>
        </authorList>
    </citation>
    <scope>NUCLEOTIDE SEQUENCE</scope>
    <source>
        <strain evidence="1">FP105234-sp</strain>
    </source>
</reference>
<sequence>MHLSNATPFQQLSFILSGCLALASAQSLTDDQVNAVKQRLAEGAIGSWELGMRTQTLLEVDSPNFSVLTVGATVPPSIPLNSSASSSLSEVFAIVKNVVSEQNNTKPTNGEPLVDGDSSAGDPASLGAAVLLANWTGQGGEDFAGAARRQVEYLCGSAVPKTADGAISHRVSQLQLWSDSVYMVPPFLAFYGVTTNNRSMVEAAYTQIKLYRNYLSDSTTKGLWKHIVLGQTGNDEGHWSTGNGMAAAGMLRVLGTMKNSQYSVSFVSEIEDLGLWTSDIHSGMFPFLQLNNLFKNYPDDWSATNFDDAASTALIAATVYRLALLTGNQTNIPRAEQIRQTLFSTSTSNARRASVRRFRARADSLSSPASTASEPSATAFASAAHFSDDGWLTPVVNPDNYGAQGGNSPEGEAFALMLHSAWRDWNAAGSPGQNSNDPARKSNTGPKAGGAGAGVLFVILVVLFLRARTRRTQVVAPAPVFVTRRLVEVVEVVH</sequence>